<feature type="transmembrane region" description="Helical" evidence="1">
    <location>
        <begin position="112"/>
        <end position="131"/>
    </location>
</feature>
<gene>
    <name evidence="2" type="ORF">ETSY2_23370</name>
</gene>
<feature type="transmembrane region" description="Helical" evidence="1">
    <location>
        <begin position="21"/>
        <end position="43"/>
    </location>
</feature>
<keyword evidence="1" id="KW-1133">Transmembrane helix</keyword>
<evidence type="ECO:0000313" key="3">
    <source>
        <dbReference type="Proteomes" id="UP000019140"/>
    </source>
</evidence>
<proteinExistence type="predicted"/>
<accession>W4M5B5</accession>
<evidence type="ECO:0000313" key="2">
    <source>
        <dbReference type="EMBL" id="ETX05368.1"/>
    </source>
</evidence>
<evidence type="ECO:0000256" key="1">
    <source>
        <dbReference type="SAM" id="Phobius"/>
    </source>
</evidence>
<protein>
    <recommendedName>
        <fullName evidence="4">Polysaccharide biosynthesis protein CapD-like domain-containing protein</fullName>
    </recommendedName>
</protein>
<feature type="transmembrane region" description="Helical" evidence="1">
    <location>
        <begin position="49"/>
        <end position="67"/>
    </location>
</feature>
<feature type="transmembrane region" description="Helical" evidence="1">
    <location>
        <begin position="88"/>
        <end position="106"/>
    </location>
</feature>
<evidence type="ECO:0008006" key="4">
    <source>
        <dbReference type="Google" id="ProtNLM"/>
    </source>
</evidence>
<keyword evidence="3" id="KW-1185">Reference proteome</keyword>
<name>W4M5B5_9BACT</name>
<sequence>MSRFFGRFQPVRMRMCFGVEFCLIAGAVFLAALIRFSTHGIMLSKGAPYLPHAGLTALVCQVCMYYADLYDFRVGLSDRQLYGKLIRALGAAAVVLTVLFYALPPLTIGRGIMLLSLPLAFALLVGWRLCYRHLQTMQQFRTKVLILGTGEEARKLAGELANSKPPGYEVKGFIGHEHEIGKRVL</sequence>
<dbReference type="Proteomes" id="UP000019140">
    <property type="component" value="Unassembled WGS sequence"/>
</dbReference>
<organism evidence="2 3">
    <name type="scientific">Candidatus Entotheonella gemina</name>
    <dbReference type="NCBI Taxonomy" id="1429439"/>
    <lineage>
        <taxon>Bacteria</taxon>
        <taxon>Pseudomonadati</taxon>
        <taxon>Nitrospinota/Tectimicrobiota group</taxon>
        <taxon>Candidatus Tectimicrobiota</taxon>
        <taxon>Candidatus Entotheonellia</taxon>
        <taxon>Candidatus Entotheonellales</taxon>
        <taxon>Candidatus Entotheonellaceae</taxon>
        <taxon>Candidatus Entotheonella</taxon>
    </lineage>
</organism>
<dbReference type="EMBL" id="AZHX01000967">
    <property type="protein sequence ID" value="ETX05368.1"/>
    <property type="molecule type" value="Genomic_DNA"/>
</dbReference>
<reference evidence="2 3" key="1">
    <citation type="journal article" date="2014" name="Nature">
        <title>An environmental bacterial taxon with a large and distinct metabolic repertoire.</title>
        <authorList>
            <person name="Wilson M.C."/>
            <person name="Mori T."/>
            <person name="Ruckert C."/>
            <person name="Uria A.R."/>
            <person name="Helf M.J."/>
            <person name="Takada K."/>
            <person name="Gernert C."/>
            <person name="Steffens U.A."/>
            <person name="Heycke N."/>
            <person name="Schmitt S."/>
            <person name="Rinke C."/>
            <person name="Helfrich E.J."/>
            <person name="Brachmann A.O."/>
            <person name="Gurgui C."/>
            <person name="Wakimoto T."/>
            <person name="Kracht M."/>
            <person name="Crusemann M."/>
            <person name="Hentschel U."/>
            <person name="Abe I."/>
            <person name="Matsunaga S."/>
            <person name="Kalinowski J."/>
            <person name="Takeyama H."/>
            <person name="Piel J."/>
        </authorList>
    </citation>
    <scope>NUCLEOTIDE SEQUENCE [LARGE SCALE GENOMIC DNA]</scope>
    <source>
        <strain evidence="3">TSY2</strain>
    </source>
</reference>
<comment type="caution">
    <text evidence="2">The sequence shown here is derived from an EMBL/GenBank/DDBJ whole genome shotgun (WGS) entry which is preliminary data.</text>
</comment>
<keyword evidence="1" id="KW-0812">Transmembrane</keyword>
<dbReference type="HOGENOM" id="CLU_1458773_0_0_7"/>
<keyword evidence="1" id="KW-0472">Membrane</keyword>
<dbReference type="AlphaFoldDB" id="W4M5B5"/>